<feature type="region of interest" description="Disordered" evidence="1">
    <location>
        <begin position="1"/>
        <end position="141"/>
    </location>
</feature>
<keyword evidence="3" id="KW-1185">Reference proteome</keyword>
<dbReference type="EMBL" id="CDMY01000456">
    <property type="protein sequence ID" value="CEM14565.1"/>
    <property type="molecule type" value="Genomic_DNA"/>
</dbReference>
<feature type="compositionally biased region" description="Polar residues" evidence="1">
    <location>
        <begin position="204"/>
        <end position="217"/>
    </location>
</feature>
<dbReference type="Proteomes" id="UP000041254">
    <property type="component" value="Unassembled WGS sequence"/>
</dbReference>
<protein>
    <submittedName>
        <fullName evidence="2">Uncharacterized protein</fullName>
    </submittedName>
</protein>
<feature type="compositionally biased region" description="Polar residues" evidence="1">
    <location>
        <begin position="55"/>
        <end position="80"/>
    </location>
</feature>
<evidence type="ECO:0000256" key="1">
    <source>
        <dbReference type="SAM" id="MobiDB-lite"/>
    </source>
</evidence>
<dbReference type="AlphaFoldDB" id="A0A0G4FKT4"/>
<feature type="region of interest" description="Disordered" evidence="1">
    <location>
        <begin position="239"/>
        <end position="260"/>
    </location>
</feature>
<feature type="region of interest" description="Disordered" evidence="1">
    <location>
        <begin position="199"/>
        <end position="225"/>
    </location>
</feature>
<organism evidence="2 3">
    <name type="scientific">Vitrella brassicaformis (strain CCMP3155)</name>
    <dbReference type="NCBI Taxonomy" id="1169540"/>
    <lineage>
        <taxon>Eukaryota</taxon>
        <taxon>Sar</taxon>
        <taxon>Alveolata</taxon>
        <taxon>Colpodellida</taxon>
        <taxon>Vitrellaceae</taxon>
        <taxon>Vitrella</taxon>
    </lineage>
</organism>
<sequence>MTDHPMDSILPLSERTVTPRRSRQSDSPFRTPHRRPPSSPEFFTPMSTIKVGPPRTSQRGSSADGDQSASHDSASGNGTVPSAPESPLEDAVSPLPNGVGATSPKSAGDDGHVSNGDFGSSASRRRSSKQPPVDDPVIDQVERDLGLDIGADGLPLAARRKSSIPPVIVVHEQARDTAAPPEADDEHYLTVRIPLPRDGAPQFFNLSEGHSPSSNPTPDSPHGDPCVLSRAAAALASVREEGEGENDYVQRGEDGRGDVEGVEGIMERGSSVEGQLSEMRTSMERMWNQMEAYKKANQSLRHSIHDLLQERNLLHKIVLQLHSDSPSTVSAPRRANTMPVTSSDDAAQPPLRSARSHEGPDLSPPISARVADLSGRINAEQGVGSGRVEDRDVFDALVEGSRQFMAASSSSDLEGIYRIAMGAAPQQQWLDIVSGPKPSRDKRVVFSSIGGYWRTVDMGSDTHPSPLPADGSVGPYGSGVYVVALEYKGSTPTPMHSGLWLSVRPPRRSLWRRLTGAAALEGPQLVATRKRLPSYNETFLLELHRDGTVRIRHRGTRVLVCRGGLTSVVQGPPDAAGPVCTNVDSDSAADVLSPHLHSLDLTREPSLQGIDPTHTHTNSRFQLIAAKDHLLAGATRLLNLLPSTPPSRRSPTLPGPSVSSTSAQTGTTTTVPTQTQQPSLSCDRWYAFGHLNMLAAVRWAGKVREREDEEDTEREAHTCTTGSDEMEWCAVHFGDVAYR</sequence>
<evidence type="ECO:0000313" key="2">
    <source>
        <dbReference type="EMBL" id="CEM14565.1"/>
    </source>
</evidence>
<feature type="region of interest" description="Disordered" evidence="1">
    <location>
        <begin position="641"/>
        <end position="676"/>
    </location>
</feature>
<reference evidence="2 3" key="1">
    <citation type="submission" date="2014-11" db="EMBL/GenBank/DDBJ databases">
        <authorList>
            <person name="Zhu J."/>
            <person name="Qi W."/>
            <person name="Song R."/>
        </authorList>
    </citation>
    <scope>NUCLEOTIDE SEQUENCE [LARGE SCALE GENOMIC DNA]</scope>
</reference>
<dbReference type="VEuPathDB" id="CryptoDB:Vbra_21380"/>
<feature type="compositionally biased region" description="Basic and acidic residues" evidence="1">
    <location>
        <begin position="248"/>
        <end position="259"/>
    </location>
</feature>
<gene>
    <name evidence="2" type="ORF">Vbra_21380</name>
</gene>
<accession>A0A0G4FKT4</accession>
<proteinExistence type="predicted"/>
<feature type="region of interest" description="Disordered" evidence="1">
    <location>
        <begin position="324"/>
        <end position="366"/>
    </location>
</feature>
<evidence type="ECO:0000313" key="3">
    <source>
        <dbReference type="Proteomes" id="UP000041254"/>
    </source>
</evidence>
<name>A0A0G4FKT4_VITBC</name>
<dbReference type="InParanoid" id="A0A0G4FKT4"/>